<feature type="compositionally biased region" description="Basic and acidic residues" evidence="3">
    <location>
        <begin position="231"/>
        <end position="243"/>
    </location>
</feature>
<dbReference type="InterPro" id="IPR011545">
    <property type="entry name" value="DEAD/DEAH_box_helicase_dom"/>
</dbReference>
<proteinExistence type="predicted"/>
<evidence type="ECO:0000313" key="6">
    <source>
        <dbReference type="EMBL" id="KAL3764249.1"/>
    </source>
</evidence>
<evidence type="ECO:0000256" key="2">
    <source>
        <dbReference type="ARBA" id="ARBA00022840"/>
    </source>
</evidence>
<dbReference type="PROSITE" id="PS51192">
    <property type="entry name" value="HELICASE_ATP_BIND_1"/>
    <property type="match status" value="1"/>
</dbReference>
<dbReference type="GO" id="GO:0005524">
    <property type="term" value="F:ATP binding"/>
    <property type="evidence" value="ECO:0007669"/>
    <property type="project" value="UniProtKB-KW"/>
</dbReference>
<dbReference type="Pfam" id="PF00271">
    <property type="entry name" value="Helicase_C"/>
    <property type="match status" value="1"/>
</dbReference>
<gene>
    <name evidence="6" type="ORF">ACHAWU_004061</name>
</gene>
<feature type="region of interest" description="Disordered" evidence="3">
    <location>
        <begin position="145"/>
        <end position="173"/>
    </location>
</feature>
<dbReference type="SUPFAM" id="SSF52540">
    <property type="entry name" value="P-loop containing nucleoside triphosphate hydrolases"/>
    <property type="match status" value="1"/>
</dbReference>
<dbReference type="SMART" id="SM00487">
    <property type="entry name" value="DEXDc"/>
    <property type="match status" value="1"/>
</dbReference>
<dbReference type="Pfam" id="PF09369">
    <property type="entry name" value="MZB"/>
    <property type="match status" value="1"/>
</dbReference>
<evidence type="ECO:0000256" key="3">
    <source>
        <dbReference type="SAM" id="MobiDB-lite"/>
    </source>
</evidence>
<feature type="region of interest" description="Disordered" evidence="3">
    <location>
        <begin position="209"/>
        <end position="243"/>
    </location>
</feature>
<evidence type="ECO:0000259" key="4">
    <source>
        <dbReference type="PROSITE" id="PS51192"/>
    </source>
</evidence>
<dbReference type="Gene3D" id="3.40.50.300">
    <property type="entry name" value="P-loop containing nucleotide triphosphate hydrolases"/>
    <property type="match status" value="2"/>
</dbReference>
<dbReference type="Pfam" id="PF00270">
    <property type="entry name" value="DEAD"/>
    <property type="match status" value="1"/>
</dbReference>
<feature type="domain" description="Helicase C-terminal" evidence="5">
    <location>
        <begin position="682"/>
        <end position="843"/>
    </location>
</feature>
<sequence>MEPAASTNRPSTATATAAPKQDNNNNNMSASDNPTLAAMSRIDAFLRFLTKATGKTSVPIMMLAQVLPKINTDTTADDSKHSTDSGKKGNSDDHGHLRELLLELTHRGVLNYDIKKETVGFPLPPSPSNNHTDLSKMPEATVATSDSTSMHNILPRPPSKLLGKGLHGSTEPSAKRRMKVLEWSIKHFPSLAIGIKSDELKVAGAVNERGASETNRTEPNHLDESFCGNQKNEEHATESEKDRIEVDERLDECSERRAAYQSLDALLKGTVGSLVDNNNKGSIQSGPKCSADEKQTKKQWLPCQAAYAGSHPGRDARFETLSKETASIIHPKIFQLFNLNCDGTSRTTDTDTGLPKRRLFLHQARAIKSAMNNIHTVVQTATGSGKSFCFLLPVLAKAMQSVEGGERSSAILLFPTKALAQDQYSKIDALLKSLSSNDDTDDIPLRVGVIDGDTPHSYRDEIATGCQIILTNPDTLHAAILPNWNKRPAYQNLLARVSTVVVDEAHVYEGAFGAHVAMVLARLLRICRVASSPSNTDNVAPARQISFIACSATMLHPEKHFRLLCPIGEEEDVCVLTSEDDGSPCSAKHFFVWNPPILDVNGNSTESIFLPKSRGVDTERKTDEPNNNDSNDTAHIMNIPIGSRKRKRSRRRYDDSDHDQTTHQISKTFTRRRHAADETAFLLAKAISAGVRTIAFCKTRSLVEWVYERTLAILQSNQSTCALTSKVESYRGGYTAEARRSIEERLFHRKLLGVVGTCALELGVDVGGVDLTLHTGYPGSISSLLQQSGRAGRGKEHHNVPSCAIMVCFSSPSEQHIWKNPKTLLSRGLDAPPNLPINDSVMQGHILCAGDEFPLTGDRSVACLLNEFAIQGRCPSDCYLFGPSSVYFENVDFLAKKGLLSQKHVSVVSDQRRSGKSDGKGRIPVYSTHPVVKDPWKRVSLRSIEPVSYSIVDLSHNLQGGKTDKIHNQAAVLDTIPYSRVFFHAFPGAIIMHRGRKFKIESMESPPPFLGGNLFGPCGCANLIAFAKPSALQYTTQALSLNEITVVKQFKHAELTQIHEKNKTGSICLTDDDMAVQSTVAGYGVVTVKRTVHGYKKLSLINRTELSRTTISLPSMEFDTRAFWIDVDAVYLKDVVRNFDGGVHALSHAMVAVAPLFVSCATADIDCDHSTHGRTQILIYDQRAGGSGISAQLYNFILDALKASVELLEECTSCYAGKDYDGGCPACLHSITCDNFHQDLSRVAGIHVGKHLIKKIENSSLVALHDGGAKSGRRFADGPNKCGPERVGTDVQCSPLKPKNVVIGRASWMENNNERSRWAAVDDI</sequence>
<dbReference type="CDD" id="cd18797">
    <property type="entry name" value="SF2_C_Hrq"/>
    <property type="match status" value="1"/>
</dbReference>
<dbReference type="InterPro" id="IPR027417">
    <property type="entry name" value="P-loop_NTPase"/>
</dbReference>
<accession>A0ABD3MMX1</accession>
<feature type="compositionally biased region" description="Basic and acidic residues" evidence="3">
    <location>
        <begin position="77"/>
        <end position="94"/>
    </location>
</feature>
<dbReference type="PROSITE" id="PS51194">
    <property type="entry name" value="HELICASE_CTER"/>
    <property type="match status" value="1"/>
</dbReference>
<evidence type="ECO:0000313" key="7">
    <source>
        <dbReference type="Proteomes" id="UP001530293"/>
    </source>
</evidence>
<reference evidence="6 7" key="1">
    <citation type="submission" date="2024-10" db="EMBL/GenBank/DDBJ databases">
        <title>Updated reference genomes for cyclostephanoid diatoms.</title>
        <authorList>
            <person name="Roberts W.R."/>
            <person name="Alverson A.J."/>
        </authorList>
    </citation>
    <scope>NUCLEOTIDE SEQUENCE [LARGE SCALE GENOMIC DNA]</scope>
    <source>
        <strain evidence="6 7">AJA232-27</strain>
    </source>
</reference>
<keyword evidence="2" id="KW-0067">ATP-binding</keyword>
<dbReference type="InterPro" id="IPR018973">
    <property type="entry name" value="MZB"/>
</dbReference>
<dbReference type="Proteomes" id="UP001530293">
    <property type="component" value="Unassembled WGS sequence"/>
</dbReference>
<feature type="compositionally biased region" description="Basic and acidic residues" evidence="3">
    <location>
        <begin position="215"/>
        <end position="224"/>
    </location>
</feature>
<keyword evidence="1" id="KW-0547">Nucleotide-binding</keyword>
<dbReference type="SMART" id="SM00490">
    <property type="entry name" value="HELICc"/>
    <property type="match status" value="1"/>
</dbReference>
<dbReference type="InterPro" id="IPR001650">
    <property type="entry name" value="Helicase_C-like"/>
</dbReference>
<keyword evidence="7" id="KW-1185">Reference proteome</keyword>
<feature type="compositionally biased region" description="Basic and acidic residues" evidence="3">
    <location>
        <begin position="614"/>
        <end position="624"/>
    </location>
</feature>
<protein>
    <submittedName>
        <fullName evidence="6">Uncharacterized protein</fullName>
    </submittedName>
</protein>
<name>A0ABD3MMX1_9STRA</name>
<dbReference type="PANTHER" id="PTHR47957">
    <property type="entry name" value="ATP-DEPENDENT HELICASE HRQ1"/>
    <property type="match status" value="1"/>
</dbReference>
<dbReference type="PANTHER" id="PTHR47957:SF3">
    <property type="entry name" value="ATP-DEPENDENT HELICASE HRQ1"/>
    <property type="match status" value="1"/>
</dbReference>
<feature type="region of interest" description="Disordered" evidence="3">
    <location>
        <begin position="609"/>
        <end position="670"/>
    </location>
</feature>
<feature type="compositionally biased region" description="Basic and acidic residues" evidence="3">
    <location>
        <begin position="652"/>
        <end position="661"/>
    </location>
</feature>
<feature type="compositionally biased region" description="Polar residues" evidence="3">
    <location>
        <begin position="1"/>
        <end position="15"/>
    </location>
</feature>
<dbReference type="InterPro" id="IPR014001">
    <property type="entry name" value="Helicase_ATP-bd"/>
</dbReference>
<dbReference type="EMBL" id="JALLBG020000108">
    <property type="protein sequence ID" value="KAL3764249.1"/>
    <property type="molecule type" value="Genomic_DNA"/>
</dbReference>
<evidence type="ECO:0000256" key="1">
    <source>
        <dbReference type="ARBA" id="ARBA00022741"/>
    </source>
</evidence>
<feature type="region of interest" description="Disordered" evidence="3">
    <location>
        <begin position="1"/>
        <end position="33"/>
    </location>
</feature>
<organism evidence="6 7">
    <name type="scientific">Discostella pseudostelligera</name>
    <dbReference type="NCBI Taxonomy" id="259834"/>
    <lineage>
        <taxon>Eukaryota</taxon>
        <taxon>Sar</taxon>
        <taxon>Stramenopiles</taxon>
        <taxon>Ochrophyta</taxon>
        <taxon>Bacillariophyta</taxon>
        <taxon>Coscinodiscophyceae</taxon>
        <taxon>Thalassiosirophycidae</taxon>
        <taxon>Stephanodiscales</taxon>
        <taxon>Stephanodiscaceae</taxon>
        <taxon>Discostella</taxon>
    </lineage>
</organism>
<feature type="region of interest" description="Disordered" evidence="3">
    <location>
        <begin position="73"/>
        <end position="94"/>
    </location>
</feature>
<evidence type="ECO:0000259" key="5">
    <source>
        <dbReference type="PROSITE" id="PS51194"/>
    </source>
</evidence>
<comment type="caution">
    <text evidence="6">The sequence shown here is derived from an EMBL/GenBank/DDBJ whole genome shotgun (WGS) entry which is preliminary data.</text>
</comment>
<feature type="domain" description="Helicase ATP-binding" evidence="4">
    <location>
        <begin position="367"/>
        <end position="572"/>
    </location>
</feature>